<dbReference type="EMBL" id="QJKB01000011">
    <property type="protein sequence ID" value="PXX38693.1"/>
    <property type="molecule type" value="Genomic_DNA"/>
</dbReference>
<organism evidence="4 5">
    <name type="scientific">Undibacterium pigrum</name>
    <dbReference type="NCBI Taxonomy" id="401470"/>
    <lineage>
        <taxon>Bacteria</taxon>
        <taxon>Pseudomonadati</taxon>
        <taxon>Pseudomonadota</taxon>
        <taxon>Betaproteobacteria</taxon>
        <taxon>Burkholderiales</taxon>
        <taxon>Oxalobacteraceae</taxon>
        <taxon>Undibacterium</taxon>
    </lineage>
</organism>
<proteinExistence type="inferred from homology"/>
<dbReference type="RefSeq" id="WP_110257540.1">
    <property type="nucleotide sequence ID" value="NZ_QJKB01000011.1"/>
</dbReference>
<protein>
    <submittedName>
        <fullName evidence="4">Glutathione S-transferase</fullName>
    </submittedName>
</protein>
<dbReference type="PROSITE" id="PS50404">
    <property type="entry name" value="GST_NTER"/>
    <property type="match status" value="1"/>
</dbReference>
<feature type="domain" description="GST N-terminal" evidence="2">
    <location>
        <begin position="1"/>
        <end position="81"/>
    </location>
</feature>
<dbReference type="Pfam" id="PF00043">
    <property type="entry name" value="GST_C"/>
    <property type="match status" value="1"/>
</dbReference>
<dbReference type="AlphaFoldDB" id="A0A318IUK3"/>
<dbReference type="OrthoDB" id="8772754at2"/>
<gene>
    <name evidence="4" type="ORF">DFR42_11159</name>
</gene>
<dbReference type="InterPro" id="IPR010987">
    <property type="entry name" value="Glutathione-S-Trfase_C-like"/>
</dbReference>
<dbReference type="Gene3D" id="1.20.1050.10">
    <property type="match status" value="1"/>
</dbReference>
<dbReference type="PROSITE" id="PS50405">
    <property type="entry name" value="GST_CTER"/>
    <property type="match status" value="1"/>
</dbReference>
<dbReference type="SFLD" id="SFLDG00358">
    <property type="entry name" value="Main_(cytGST)"/>
    <property type="match status" value="1"/>
</dbReference>
<evidence type="ECO:0000313" key="4">
    <source>
        <dbReference type="EMBL" id="PXX38693.1"/>
    </source>
</evidence>
<evidence type="ECO:0000313" key="5">
    <source>
        <dbReference type="Proteomes" id="UP000247792"/>
    </source>
</evidence>
<dbReference type="PANTHER" id="PTHR44051:SF8">
    <property type="entry name" value="GLUTATHIONE S-TRANSFERASE GSTA"/>
    <property type="match status" value="1"/>
</dbReference>
<dbReference type="CDD" id="cd03188">
    <property type="entry name" value="GST_C_Beta"/>
    <property type="match status" value="1"/>
</dbReference>
<name>A0A318IUK3_9BURK</name>
<dbReference type="GO" id="GO:0016740">
    <property type="term" value="F:transferase activity"/>
    <property type="evidence" value="ECO:0007669"/>
    <property type="project" value="UniProtKB-KW"/>
</dbReference>
<evidence type="ECO:0000259" key="2">
    <source>
        <dbReference type="PROSITE" id="PS50404"/>
    </source>
</evidence>
<dbReference type="Proteomes" id="UP000247792">
    <property type="component" value="Unassembled WGS sequence"/>
</dbReference>
<feature type="domain" description="GST C-terminal" evidence="3">
    <location>
        <begin position="86"/>
        <end position="201"/>
    </location>
</feature>
<dbReference type="NCBIfam" id="NF007831">
    <property type="entry name" value="PRK10542.1"/>
    <property type="match status" value="1"/>
</dbReference>
<comment type="similarity">
    <text evidence="1">Belongs to the GST superfamily.</text>
</comment>
<comment type="caution">
    <text evidence="4">The sequence shown here is derived from an EMBL/GenBank/DDBJ whole genome shotgun (WGS) entry which is preliminary data.</text>
</comment>
<accession>A0A318IUK3</accession>
<dbReference type="SUPFAM" id="SSF47616">
    <property type="entry name" value="GST C-terminal domain-like"/>
    <property type="match status" value="1"/>
</dbReference>
<dbReference type="InterPro" id="IPR004045">
    <property type="entry name" value="Glutathione_S-Trfase_N"/>
</dbReference>
<dbReference type="InterPro" id="IPR040079">
    <property type="entry name" value="Glutathione_S-Trfase"/>
</dbReference>
<dbReference type="CDD" id="cd03057">
    <property type="entry name" value="GST_N_Beta"/>
    <property type="match status" value="1"/>
</dbReference>
<dbReference type="SFLD" id="SFLDG01150">
    <property type="entry name" value="Main.1:_Beta-like"/>
    <property type="match status" value="1"/>
</dbReference>
<keyword evidence="4" id="KW-0808">Transferase</keyword>
<dbReference type="SFLD" id="SFLDS00019">
    <property type="entry name" value="Glutathione_Transferase_(cytos"/>
    <property type="match status" value="1"/>
</dbReference>
<dbReference type="InterPro" id="IPR036249">
    <property type="entry name" value="Thioredoxin-like_sf"/>
</dbReference>
<sequence length="201" mass="22332">MKLYFSPGACSLSPHIILREAGLNFNLQKVDTYVHKTADGLDFYSINPKGQVPTVELDNGEILTEGSIIAQYIAESAENRDLLPASGLPRYRVLEWQNYISSELHKSFAPLFDADMPAEGKTRVAELLRKKFAWVNSRLEGRTYLTGDTFTVADAYLFTVSGWSKHVNLDISDFAHLQNFLASVKARPHVQAALKAEGLAA</sequence>
<dbReference type="SUPFAM" id="SSF52833">
    <property type="entry name" value="Thioredoxin-like"/>
    <property type="match status" value="1"/>
</dbReference>
<dbReference type="Pfam" id="PF02798">
    <property type="entry name" value="GST_N"/>
    <property type="match status" value="1"/>
</dbReference>
<evidence type="ECO:0000256" key="1">
    <source>
        <dbReference type="RuleBase" id="RU003494"/>
    </source>
</evidence>
<dbReference type="InterPro" id="IPR036282">
    <property type="entry name" value="Glutathione-S-Trfase_C_sf"/>
</dbReference>
<dbReference type="Gene3D" id="3.40.30.10">
    <property type="entry name" value="Glutaredoxin"/>
    <property type="match status" value="1"/>
</dbReference>
<dbReference type="PANTHER" id="PTHR44051">
    <property type="entry name" value="GLUTATHIONE S-TRANSFERASE-RELATED"/>
    <property type="match status" value="1"/>
</dbReference>
<evidence type="ECO:0000259" key="3">
    <source>
        <dbReference type="PROSITE" id="PS50405"/>
    </source>
</evidence>
<dbReference type="InterPro" id="IPR004046">
    <property type="entry name" value="GST_C"/>
</dbReference>
<keyword evidence="5" id="KW-1185">Reference proteome</keyword>
<reference evidence="4 5" key="1">
    <citation type="submission" date="2018-05" db="EMBL/GenBank/DDBJ databases">
        <title>Genomic Encyclopedia of Type Strains, Phase IV (KMG-IV): sequencing the most valuable type-strain genomes for metagenomic binning, comparative biology and taxonomic classification.</title>
        <authorList>
            <person name="Goeker M."/>
        </authorList>
    </citation>
    <scope>NUCLEOTIDE SEQUENCE [LARGE SCALE GENOMIC DNA]</scope>
    <source>
        <strain evidence="4 5">DSM 19792</strain>
    </source>
</reference>